<organism evidence="2">
    <name type="scientific">viral metagenome</name>
    <dbReference type="NCBI Taxonomy" id="1070528"/>
    <lineage>
        <taxon>unclassified sequences</taxon>
        <taxon>metagenomes</taxon>
        <taxon>organismal metagenomes</taxon>
    </lineage>
</organism>
<feature type="compositionally biased region" description="Low complexity" evidence="1">
    <location>
        <begin position="41"/>
        <end position="79"/>
    </location>
</feature>
<feature type="region of interest" description="Disordered" evidence="1">
    <location>
        <begin position="41"/>
        <end position="105"/>
    </location>
</feature>
<name>A0A6C0I2Z9_9ZZZZ</name>
<proteinExistence type="predicted"/>
<accession>A0A6C0I2Z9</accession>
<dbReference type="AlphaFoldDB" id="A0A6C0I2Z9"/>
<feature type="region of interest" description="Disordered" evidence="1">
    <location>
        <begin position="1"/>
        <end position="20"/>
    </location>
</feature>
<evidence type="ECO:0000313" key="2">
    <source>
        <dbReference type="EMBL" id="QHT87264.1"/>
    </source>
</evidence>
<reference evidence="2" key="1">
    <citation type="journal article" date="2020" name="Nature">
        <title>Giant virus diversity and host interactions through global metagenomics.</title>
        <authorList>
            <person name="Schulz F."/>
            <person name="Roux S."/>
            <person name="Paez-Espino D."/>
            <person name="Jungbluth S."/>
            <person name="Walsh D.A."/>
            <person name="Denef V.J."/>
            <person name="McMahon K.D."/>
            <person name="Konstantinidis K.T."/>
            <person name="Eloe-Fadrosh E.A."/>
            <person name="Kyrpides N.C."/>
            <person name="Woyke T."/>
        </authorList>
    </citation>
    <scope>NUCLEOTIDE SEQUENCE</scope>
    <source>
        <strain evidence="2">GVMAG-M-3300023184-190</strain>
    </source>
</reference>
<protein>
    <submittedName>
        <fullName evidence="2">Uncharacterized protein</fullName>
    </submittedName>
</protein>
<sequence length="813" mass="92151">MPPKKTLKDCPPGQFRNPETNRCKKMEGAVTRKAPVVVNNNYTSPALNNNNNNNYTSPALNNNNNNNYTSPALNNNNNNDYTGPALDNNNNNDSTGPALDKGKPCKQPCEASGKICNPKTGRCIKNVTNPVTRDPIVNRDPTIVNRDPTIVNRDPIVNKSEQPNSIVLFFKAHGAEEGNLLDNTRKLLKASKAATTLADLQENVKITLSSAASVSSFTTHIGNKIGQTDFLVDLIKDTVLEDSDGMFKARSLLQDNGYNYERDVKEKVTEAFFIEYLLYKENGYTTLKDVFQLITKIDFRHPELAIQYLKDTITIPSYIFENIRTTFYDDLFTYLSFYKKIIKENKKNVTENSQLNLYNETSLAAMNELIQFYCLDNPQHRITDAMYYHGRLLVKDIYTDAANKQFSETYLDVIKHRLEEGIIKPEDIDTDKQLIVFADRKNEKIVDVTMDEHSLDRIVQFIPNPGEVKRRTYGCHIVKAFHNGNTFCSGINEYTTEQFIKADANYNRGKIMEGYEYDNNEQFLLSILNPFIQDIIKKSSRSLDEKTMVSIFQKMNSGHSKLSDVIALCKILGFVKIYITDTCCRPNYDKNSLNIAMRPSKANDAEKIIPDDPIVGDIVDFVIPGQFKRNGGDKWSQQPGKIVDMVKGNDDTYTYTINTSTSFSGVKVVEPVNKVITSAQKRPIQFEESSNNTSWHASAEDYEQYRNNDTDNEEPVNYDAVVGNTVNFIIPETGTWSSSPGNILRVFTNSTGVSYDIEVPGDTFDNVLKVEDFIKMRTWVGGKGNKKKNEKKNNSRKNQNKRFIGARITKCNR</sequence>
<evidence type="ECO:0000256" key="1">
    <source>
        <dbReference type="SAM" id="MobiDB-lite"/>
    </source>
</evidence>
<feature type="compositionally biased region" description="Basic residues" evidence="1">
    <location>
        <begin position="784"/>
        <end position="800"/>
    </location>
</feature>
<dbReference type="EMBL" id="MN740085">
    <property type="protein sequence ID" value="QHT87264.1"/>
    <property type="molecule type" value="Genomic_DNA"/>
</dbReference>
<feature type="region of interest" description="Disordered" evidence="1">
    <location>
        <begin position="782"/>
        <end position="801"/>
    </location>
</feature>